<dbReference type="SUPFAM" id="SSF54686">
    <property type="entry name" value="Ribosomal protein L16p/L10e"/>
    <property type="match status" value="1"/>
</dbReference>
<comment type="function">
    <text evidence="6">Binds 23S rRNA and is also seen to make contacts with the A and possibly P site tRNAs.</text>
</comment>
<keyword evidence="3 5" id="KW-0689">Ribosomal protein</keyword>
<dbReference type="GO" id="GO:1990904">
    <property type="term" value="C:ribonucleoprotein complex"/>
    <property type="evidence" value="ECO:0007669"/>
    <property type="project" value="UniProtKB-KW"/>
</dbReference>
<dbReference type="PANTHER" id="PTHR12220">
    <property type="entry name" value="50S/60S RIBOSOMAL PROTEIN L16"/>
    <property type="match status" value="1"/>
</dbReference>
<name>A0AA51BLE0_9BACT</name>
<dbReference type="InterPro" id="IPR047873">
    <property type="entry name" value="Ribosomal_uL16"/>
</dbReference>
<dbReference type="InterPro" id="IPR016180">
    <property type="entry name" value="Ribosomal_uL16_dom"/>
</dbReference>
<dbReference type="AlphaFoldDB" id="A0AA51BLE0"/>
<evidence type="ECO:0000256" key="2">
    <source>
        <dbReference type="ARBA" id="ARBA00022730"/>
    </source>
</evidence>
<dbReference type="EMBL" id="CP128385">
    <property type="protein sequence ID" value="WMI30446.1"/>
    <property type="molecule type" value="Genomic_DNA"/>
</dbReference>
<dbReference type="Pfam" id="PF00252">
    <property type="entry name" value="Ribosomal_L16"/>
    <property type="match status" value="1"/>
</dbReference>
<keyword evidence="4 5" id="KW-0687">Ribonucleoprotein</keyword>
<dbReference type="GO" id="GO:0000049">
    <property type="term" value="F:tRNA binding"/>
    <property type="evidence" value="ECO:0007669"/>
    <property type="project" value="UniProtKB-KW"/>
</dbReference>
<dbReference type="GO" id="GO:0005840">
    <property type="term" value="C:ribosome"/>
    <property type="evidence" value="ECO:0007669"/>
    <property type="project" value="UniProtKB-KW"/>
</dbReference>
<dbReference type="InterPro" id="IPR000114">
    <property type="entry name" value="Ribosomal_uL16_bact-type"/>
</dbReference>
<evidence type="ECO:0000256" key="4">
    <source>
        <dbReference type="ARBA" id="ARBA00023274"/>
    </source>
</evidence>
<sequence>MCKKTPSRTKYKKTQNNFSYKIASKCNSIEFGSYALQSIDYGLIKSSSLESARIAINHKLKRSGTIICRIFPHTPITKKAAETRMGKGKGEVDSYACFIKKGTVIFEIKDVPFNLAKEALSLGERKLNVKCKFIYKMY</sequence>
<dbReference type="CDD" id="cd01433">
    <property type="entry name" value="Ribosomal_L16_L10e"/>
    <property type="match status" value="1"/>
</dbReference>
<dbReference type="Gene3D" id="3.90.1170.10">
    <property type="entry name" value="Ribosomal protein L10e/L16"/>
    <property type="match status" value="1"/>
</dbReference>
<protein>
    <recommendedName>
        <fullName evidence="6">50S ribosomal protein L16</fullName>
    </recommendedName>
</protein>
<dbReference type="PANTHER" id="PTHR12220:SF13">
    <property type="entry name" value="LARGE RIBOSOMAL SUBUNIT PROTEIN UL16M"/>
    <property type="match status" value="1"/>
</dbReference>
<keyword evidence="6" id="KW-0820">tRNA-binding</keyword>
<dbReference type="NCBIfam" id="TIGR01164">
    <property type="entry name" value="rplP_bact"/>
    <property type="match status" value="1"/>
</dbReference>
<organism evidence="7">
    <name type="scientific">Candidatus Organicella extenuata</name>
    <dbReference type="NCBI Taxonomy" id="2841811"/>
    <lineage>
        <taxon>Bacteria</taxon>
        <taxon>Pseudomonadati</taxon>
        <taxon>Verrucomicrobiota</taxon>
        <taxon>Candidatus Organicella</taxon>
    </lineage>
</organism>
<dbReference type="PRINTS" id="PR00060">
    <property type="entry name" value="RIBOSOMALL16"/>
</dbReference>
<evidence type="ECO:0000256" key="3">
    <source>
        <dbReference type="ARBA" id="ARBA00022980"/>
    </source>
</evidence>
<keyword evidence="6" id="KW-0694">RNA-binding</keyword>
<evidence type="ECO:0000256" key="6">
    <source>
        <dbReference type="RuleBase" id="RU004414"/>
    </source>
</evidence>
<proteinExistence type="inferred from homology"/>
<reference evidence="7" key="2">
    <citation type="submission" date="2023-06" db="EMBL/GenBank/DDBJ databases">
        <authorList>
            <person name="Williams T.J."/>
            <person name="Allen M.A."/>
            <person name="Ivanova N."/>
            <person name="Huntemann M."/>
            <person name="Haque S."/>
            <person name="Hancock A.M."/>
            <person name="Brazendale S."/>
            <person name="Cavicchioli R."/>
        </authorList>
    </citation>
    <scope>NUCLEOTIDE SEQUENCE</scope>
    <source>
        <strain evidence="7">MAG_Ga0307966_1000010</strain>
    </source>
</reference>
<dbReference type="InterPro" id="IPR036920">
    <property type="entry name" value="Ribosomal_uL16_sf"/>
</dbReference>
<evidence type="ECO:0000256" key="5">
    <source>
        <dbReference type="RuleBase" id="RU004413"/>
    </source>
</evidence>
<reference evidence="7" key="1">
    <citation type="journal article" date="2021" name="Front. Microbiol.">
        <title>Genome Analysis of a Verrucomicrobial Endosymbiont With a Tiny Genome Discovered in an Antarctic Lake.</title>
        <authorList>
            <person name="Williams T.J."/>
            <person name="Allen M.A."/>
            <person name="Ivanova N."/>
            <person name="Huntemann M."/>
            <person name="Haque S."/>
            <person name="Hancock A.M."/>
            <person name="Brazendale S."/>
            <person name="Cavicchioli R."/>
        </authorList>
    </citation>
    <scope>NUCLEOTIDE SEQUENCE</scope>
    <source>
        <strain evidence="7">MAG_Ga0307966_1000010</strain>
    </source>
</reference>
<evidence type="ECO:0000313" key="7">
    <source>
        <dbReference type="EMBL" id="WMI30446.1"/>
    </source>
</evidence>
<dbReference type="Proteomes" id="UP001238843">
    <property type="component" value="Chromosome"/>
</dbReference>
<comment type="subunit">
    <text evidence="6">Part of the 50S ribosomal subunit.</text>
</comment>
<comment type="similarity">
    <text evidence="1 5">Belongs to the universal ribosomal protein uL16 family.</text>
</comment>
<evidence type="ECO:0000256" key="1">
    <source>
        <dbReference type="ARBA" id="ARBA00008931"/>
    </source>
</evidence>
<dbReference type="GO" id="GO:0006412">
    <property type="term" value="P:translation"/>
    <property type="evidence" value="ECO:0007669"/>
    <property type="project" value="InterPro"/>
</dbReference>
<dbReference type="GO" id="GO:0019843">
    <property type="term" value="F:rRNA binding"/>
    <property type="evidence" value="ECO:0007669"/>
    <property type="project" value="UniProtKB-KW"/>
</dbReference>
<accession>A0AA51BLE0</accession>
<keyword evidence="2 6" id="KW-0699">rRNA-binding</keyword>
<dbReference type="GO" id="GO:0003735">
    <property type="term" value="F:structural constituent of ribosome"/>
    <property type="evidence" value="ECO:0007669"/>
    <property type="project" value="InterPro"/>
</dbReference>
<gene>
    <name evidence="7" type="primary">rplP</name>
    <name evidence="7" type="ORF">QTO32_00825</name>
</gene>